<gene>
    <name evidence="1" type="ORF">GCM10009575_085490</name>
</gene>
<reference evidence="2" key="1">
    <citation type="journal article" date="2019" name="Int. J. Syst. Evol. Microbiol.">
        <title>The Global Catalogue of Microorganisms (GCM) 10K type strain sequencing project: providing services to taxonomists for standard genome sequencing and annotation.</title>
        <authorList>
            <consortium name="The Broad Institute Genomics Platform"/>
            <consortium name="The Broad Institute Genome Sequencing Center for Infectious Disease"/>
            <person name="Wu L."/>
            <person name="Ma J."/>
        </authorList>
    </citation>
    <scope>NUCLEOTIDE SEQUENCE [LARGE SCALE GENOMIC DNA]</scope>
    <source>
        <strain evidence="2">JCM 11444</strain>
    </source>
</reference>
<keyword evidence="2" id="KW-1185">Reference proteome</keyword>
<evidence type="ECO:0000313" key="1">
    <source>
        <dbReference type="EMBL" id="GAA0956084.1"/>
    </source>
</evidence>
<sequence>MLRGDVSAGRTDVAGVLAGAVCHGVDTGLQDLQDGESLSVEAFAGIESSDVGVEEFSRCGELVQLSGLAVACCGVEPELRLDQIVEPLALVFLFEDRRSSPSSELGPEKSPLSPCAWGGPTPVGQGWLRPAVYAVLPAR</sequence>
<accession>A0ABP4BWF6</accession>
<comment type="caution">
    <text evidence="1">The sequence shown here is derived from an EMBL/GenBank/DDBJ whole genome shotgun (WGS) entry which is preliminary data.</text>
</comment>
<dbReference type="Proteomes" id="UP001500418">
    <property type="component" value="Unassembled WGS sequence"/>
</dbReference>
<dbReference type="EMBL" id="BAAAID010000094">
    <property type="protein sequence ID" value="GAA0956084.1"/>
    <property type="molecule type" value="Genomic_DNA"/>
</dbReference>
<proteinExistence type="predicted"/>
<protein>
    <submittedName>
        <fullName evidence="1">Uncharacterized protein</fullName>
    </submittedName>
</protein>
<name>A0ABP4BWF6_9ACTN</name>
<organism evidence="1 2">
    <name type="scientific">Streptomyces rhizosphaericus</name>
    <dbReference type="NCBI Taxonomy" id="114699"/>
    <lineage>
        <taxon>Bacteria</taxon>
        <taxon>Bacillati</taxon>
        <taxon>Actinomycetota</taxon>
        <taxon>Actinomycetes</taxon>
        <taxon>Kitasatosporales</taxon>
        <taxon>Streptomycetaceae</taxon>
        <taxon>Streptomyces</taxon>
        <taxon>Streptomyces violaceusniger group</taxon>
    </lineage>
</organism>
<evidence type="ECO:0000313" key="2">
    <source>
        <dbReference type="Proteomes" id="UP001500418"/>
    </source>
</evidence>